<feature type="region of interest" description="Disordered" evidence="7">
    <location>
        <begin position="86"/>
        <end position="118"/>
    </location>
</feature>
<dbReference type="KEGG" id="dord:105990857"/>
<dbReference type="PANTHER" id="PTHR24329:SF337">
    <property type="entry name" value="ARISTALESS RELATED HOMEOBOX"/>
    <property type="match status" value="1"/>
</dbReference>
<dbReference type="RefSeq" id="XP_012878828.1">
    <property type="nucleotide sequence ID" value="XM_013023374.1"/>
</dbReference>
<feature type="DNA-binding region" description="Homeobox" evidence="5">
    <location>
        <begin position="8"/>
        <end position="67"/>
    </location>
</feature>
<dbReference type="AlphaFoldDB" id="A0A1S3FQJ2"/>
<proteinExistence type="predicted"/>
<dbReference type="InterPro" id="IPR009057">
    <property type="entry name" value="Homeodomain-like_sf"/>
</dbReference>
<dbReference type="PANTHER" id="PTHR24329">
    <property type="entry name" value="HOMEOBOX PROTEIN ARISTALESS"/>
    <property type="match status" value="1"/>
</dbReference>
<dbReference type="InterPro" id="IPR050649">
    <property type="entry name" value="Paired_Homeobox_TFs"/>
</dbReference>
<dbReference type="PROSITE" id="PS50071">
    <property type="entry name" value="HOMEOBOX_2"/>
    <property type="match status" value="1"/>
</dbReference>
<evidence type="ECO:0000256" key="1">
    <source>
        <dbReference type="ARBA" id="ARBA00004123"/>
    </source>
</evidence>
<dbReference type="OrthoDB" id="9634111at2759"/>
<dbReference type="SMART" id="SM00389">
    <property type="entry name" value="HOX"/>
    <property type="match status" value="1"/>
</dbReference>
<evidence type="ECO:0000313" key="10">
    <source>
        <dbReference type="RefSeq" id="XP_012878828.1"/>
    </source>
</evidence>
<dbReference type="SUPFAM" id="SSF46689">
    <property type="entry name" value="Homeodomain-like"/>
    <property type="match status" value="1"/>
</dbReference>
<evidence type="ECO:0000256" key="4">
    <source>
        <dbReference type="ARBA" id="ARBA00023242"/>
    </source>
</evidence>
<dbReference type="Pfam" id="PF00046">
    <property type="entry name" value="Homeodomain"/>
    <property type="match status" value="1"/>
</dbReference>
<dbReference type="InParanoid" id="A0A1S3FQJ2"/>
<keyword evidence="2 5" id="KW-0238">DNA-binding</keyword>
<evidence type="ECO:0000256" key="2">
    <source>
        <dbReference type="ARBA" id="ARBA00023125"/>
    </source>
</evidence>
<evidence type="ECO:0000256" key="7">
    <source>
        <dbReference type="SAM" id="MobiDB-lite"/>
    </source>
</evidence>
<dbReference type="CDD" id="cd00086">
    <property type="entry name" value="homeodomain"/>
    <property type="match status" value="1"/>
</dbReference>
<dbReference type="GO" id="GO:0000977">
    <property type="term" value="F:RNA polymerase II transcription regulatory region sequence-specific DNA binding"/>
    <property type="evidence" value="ECO:0007669"/>
    <property type="project" value="TreeGrafter"/>
</dbReference>
<dbReference type="InterPro" id="IPR017970">
    <property type="entry name" value="Homeobox_CS"/>
</dbReference>
<keyword evidence="4 5" id="KW-0539">Nucleus</keyword>
<protein>
    <submittedName>
        <fullName evidence="10">Leucine-twenty homeobox-like</fullName>
    </submittedName>
</protein>
<dbReference type="Proteomes" id="UP000081671">
    <property type="component" value="Unplaced"/>
</dbReference>
<evidence type="ECO:0000256" key="5">
    <source>
        <dbReference type="PROSITE-ProRule" id="PRU00108"/>
    </source>
</evidence>
<dbReference type="GO" id="GO:0000981">
    <property type="term" value="F:DNA-binding transcription factor activity, RNA polymerase II-specific"/>
    <property type="evidence" value="ECO:0007669"/>
    <property type="project" value="InterPro"/>
</dbReference>
<evidence type="ECO:0000256" key="3">
    <source>
        <dbReference type="ARBA" id="ARBA00023155"/>
    </source>
</evidence>
<reference evidence="10" key="1">
    <citation type="submission" date="2025-08" db="UniProtKB">
        <authorList>
            <consortium name="RefSeq"/>
        </authorList>
    </citation>
    <scope>IDENTIFICATION</scope>
    <source>
        <tissue evidence="10">Kidney</tissue>
    </source>
</reference>
<dbReference type="GeneID" id="105990857"/>
<name>A0A1S3FQJ2_DIPOR</name>
<evidence type="ECO:0000259" key="8">
    <source>
        <dbReference type="PROSITE" id="PS50071"/>
    </source>
</evidence>
<dbReference type="InterPro" id="IPR001356">
    <property type="entry name" value="HD"/>
</dbReference>
<dbReference type="Gene3D" id="1.10.10.60">
    <property type="entry name" value="Homeodomain-like"/>
    <property type="match status" value="1"/>
</dbReference>
<keyword evidence="3 5" id="KW-0371">Homeobox</keyword>
<accession>A0A1S3FQJ2</accession>
<dbReference type="GO" id="GO:0005634">
    <property type="term" value="C:nucleus"/>
    <property type="evidence" value="ECO:0007669"/>
    <property type="project" value="UniProtKB-SubCell"/>
</dbReference>
<feature type="region of interest" description="Disordered" evidence="7">
    <location>
        <begin position="156"/>
        <end position="192"/>
    </location>
</feature>
<sequence length="192" mass="21469">MAEQLRAHRKSRTRFTQHQLQELRAAFKHTQHPKWDEVQELASRLQLDEIEVKVWFKNQKAKLKKQQQAGKPPVCPSASCRQAAHGAQVPGAALLSPQQPFRGEAHQGPEEPQEFPAPTSAGLSFPWAVQPLESLEVSWTAPLPYSTEELARVYGVSGDEDPSSLDKYLLGKPALPDQHSPKPQDNISMLQL</sequence>
<organism evidence="9 10">
    <name type="scientific">Dipodomys ordii</name>
    <name type="common">Ord's kangaroo rat</name>
    <dbReference type="NCBI Taxonomy" id="10020"/>
    <lineage>
        <taxon>Eukaryota</taxon>
        <taxon>Metazoa</taxon>
        <taxon>Chordata</taxon>
        <taxon>Craniata</taxon>
        <taxon>Vertebrata</taxon>
        <taxon>Euteleostomi</taxon>
        <taxon>Mammalia</taxon>
        <taxon>Eutheria</taxon>
        <taxon>Euarchontoglires</taxon>
        <taxon>Glires</taxon>
        <taxon>Rodentia</taxon>
        <taxon>Castorimorpha</taxon>
        <taxon>Heteromyidae</taxon>
        <taxon>Dipodomyinae</taxon>
        <taxon>Dipodomys</taxon>
    </lineage>
</organism>
<dbReference type="PROSITE" id="PS00027">
    <property type="entry name" value="HOMEOBOX_1"/>
    <property type="match status" value="1"/>
</dbReference>
<feature type="domain" description="Homeobox" evidence="8">
    <location>
        <begin position="6"/>
        <end position="66"/>
    </location>
</feature>
<feature type="compositionally biased region" description="Polar residues" evidence="7">
    <location>
        <begin position="181"/>
        <end position="192"/>
    </location>
</feature>
<evidence type="ECO:0000313" key="9">
    <source>
        <dbReference type="Proteomes" id="UP000081671"/>
    </source>
</evidence>
<keyword evidence="9" id="KW-1185">Reference proteome</keyword>
<evidence type="ECO:0000256" key="6">
    <source>
        <dbReference type="RuleBase" id="RU000682"/>
    </source>
</evidence>
<comment type="subcellular location">
    <subcellularLocation>
        <location evidence="1 5 6">Nucleus</location>
    </subcellularLocation>
</comment>
<gene>
    <name evidence="10" type="primary">LOC105990857</name>
</gene>